<dbReference type="EMBL" id="VDEP01000107">
    <property type="protein sequence ID" value="KAA1130621.1"/>
    <property type="molecule type" value="Genomic_DNA"/>
</dbReference>
<reference evidence="1 2" key="1">
    <citation type="submission" date="2019-05" db="EMBL/GenBank/DDBJ databases">
        <title>Emergence of the Ug99 lineage of the wheat stem rust pathogen through somatic hybridization.</title>
        <authorList>
            <person name="Li F."/>
            <person name="Upadhyaya N.M."/>
            <person name="Sperschneider J."/>
            <person name="Matny O."/>
            <person name="Nguyen-Phuc H."/>
            <person name="Mago R."/>
            <person name="Raley C."/>
            <person name="Miller M.E."/>
            <person name="Silverstein K.A.T."/>
            <person name="Henningsen E."/>
            <person name="Hirsch C.D."/>
            <person name="Visser B."/>
            <person name="Pretorius Z.A."/>
            <person name="Steffenson B.J."/>
            <person name="Schwessinger B."/>
            <person name="Dodds P.N."/>
            <person name="Figueroa M."/>
        </authorList>
    </citation>
    <scope>NUCLEOTIDE SEQUENCE [LARGE SCALE GENOMIC DNA]</scope>
    <source>
        <strain evidence="1 2">Ug99</strain>
    </source>
</reference>
<dbReference type="AlphaFoldDB" id="A0A5B0RX80"/>
<gene>
    <name evidence="1" type="primary">FCJ1_2</name>
    <name evidence="1" type="ORF">PGTUg99_012525</name>
</gene>
<evidence type="ECO:0000313" key="2">
    <source>
        <dbReference type="Proteomes" id="UP000325313"/>
    </source>
</evidence>
<sequence>MLKLNCKPPRTLKRITNNNLSKYRLYATEINPAQPIKPVKKKGIFRKLILPTTLLGGTLYGAGQYKSQCFQSIDFD</sequence>
<protein>
    <submittedName>
        <fullName evidence="1">Formation of crista junctions protein 1</fullName>
    </submittedName>
</protein>
<evidence type="ECO:0000313" key="1">
    <source>
        <dbReference type="EMBL" id="KAA1130621.1"/>
    </source>
</evidence>
<accession>A0A5B0RX80</accession>
<organism evidence="1 2">
    <name type="scientific">Puccinia graminis f. sp. tritici</name>
    <dbReference type="NCBI Taxonomy" id="56615"/>
    <lineage>
        <taxon>Eukaryota</taxon>
        <taxon>Fungi</taxon>
        <taxon>Dikarya</taxon>
        <taxon>Basidiomycota</taxon>
        <taxon>Pucciniomycotina</taxon>
        <taxon>Pucciniomycetes</taxon>
        <taxon>Pucciniales</taxon>
        <taxon>Pucciniaceae</taxon>
        <taxon>Puccinia</taxon>
    </lineage>
</organism>
<proteinExistence type="predicted"/>
<comment type="caution">
    <text evidence="1">The sequence shown here is derived from an EMBL/GenBank/DDBJ whole genome shotgun (WGS) entry which is preliminary data.</text>
</comment>
<dbReference type="Proteomes" id="UP000325313">
    <property type="component" value="Unassembled WGS sequence"/>
</dbReference>
<name>A0A5B0RX80_PUCGR</name>